<feature type="region of interest" description="Disordered" evidence="1">
    <location>
        <begin position="56"/>
        <end position="77"/>
    </location>
</feature>
<evidence type="ECO:0000313" key="2">
    <source>
        <dbReference type="EMBL" id="GFH07793.1"/>
    </source>
</evidence>
<feature type="compositionally biased region" description="Basic residues" evidence="1">
    <location>
        <begin position="65"/>
        <end position="77"/>
    </location>
</feature>
<organism evidence="2 3">
    <name type="scientific">Haematococcus lacustris</name>
    <name type="common">Green alga</name>
    <name type="synonym">Haematococcus pluvialis</name>
    <dbReference type="NCBI Taxonomy" id="44745"/>
    <lineage>
        <taxon>Eukaryota</taxon>
        <taxon>Viridiplantae</taxon>
        <taxon>Chlorophyta</taxon>
        <taxon>core chlorophytes</taxon>
        <taxon>Chlorophyceae</taxon>
        <taxon>CS clade</taxon>
        <taxon>Chlamydomonadales</taxon>
        <taxon>Haematococcaceae</taxon>
        <taxon>Haematococcus</taxon>
    </lineage>
</organism>
<name>A0A699YCP4_HAELA</name>
<dbReference type="Proteomes" id="UP000485058">
    <property type="component" value="Unassembled WGS sequence"/>
</dbReference>
<comment type="caution">
    <text evidence="2">The sequence shown here is derived from an EMBL/GenBank/DDBJ whole genome shotgun (WGS) entry which is preliminary data.</text>
</comment>
<protein>
    <submittedName>
        <fullName evidence="2">Uncharacterized protein</fullName>
    </submittedName>
</protein>
<gene>
    <name evidence="2" type="ORF">HaLaN_02647</name>
</gene>
<sequence>MNEVESYSETKANESAARVAAWAVRGAQDMVTSGIAELLAQPGCTYLTAVTPQGVAHHATPSLTGKRRTPCYLQKKQ</sequence>
<evidence type="ECO:0000313" key="3">
    <source>
        <dbReference type="Proteomes" id="UP000485058"/>
    </source>
</evidence>
<dbReference type="AlphaFoldDB" id="A0A699YCP4"/>
<reference evidence="2 3" key="1">
    <citation type="submission" date="2020-02" db="EMBL/GenBank/DDBJ databases">
        <title>Draft genome sequence of Haematococcus lacustris strain NIES-144.</title>
        <authorList>
            <person name="Morimoto D."/>
            <person name="Nakagawa S."/>
            <person name="Yoshida T."/>
            <person name="Sawayama S."/>
        </authorList>
    </citation>
    <scope>NUCLEOTIDE SEQUENCE [LARGE SCALE GENOMIC DNA]</scope>
    <source>
        <strain evidence="2 3">NIES-144</strain>
    </source>
</reference>
<proteinExistence type="predicted"/>
<dbReference type="EMBL" id="BLLF01000116">
    <property type="protein sequence ID" value="GFH07793.1"/>
    <property type="molecule type" value="Genomic_DNA"/>
</dbReference>
<keyword evidence="3" id="KW-1185">Reference proteome</keyword>
<evidence type="ECO:0000256" key="1">
    <source>
        <dbReference type="SAM" id="MobiDB-lite"/>
    </source>
</evidence>
<accession>A0A699YCP4</accession>